<reference evidence="1 2" key="1">
    <citation type="submission" date="2014-06" db="EMBL/GenBank/DDBJ databases">
        <title>Draft genome sequence of iron oxidizing acidophile Leptospirillum ferriphilum DSM14647.</title>
        <authorList>
            <person name="Cardenas J.P."/>
            <person name="Lazcano M."/>
            <person name="Ossandon F.J."/>
            <person name="Corbett M."/>
            <person name="Holmes D.S."/>
            <person name="Watkin E."/>
        </authorList>
    </citation>
    <scope>NUCLEOTIDE SEQUENCE [LARGE SCALE GENOMIC DNA]</scope>
    <source>
        <strain evidence="1 2">DSM 14647</strain>
    </source>
</reference>
<organism evidence="1 2">
    <name type="scientific">Leptospirillum ferriphilum</name>
    <dbReference type="NCBI Taxonomy" id="178606"/>
    <lineage>
        <taxon>Bacteria</taxon>
        <taxon>Pseudomonadati</taxon>
        <taxon>Nitrospirota</taxon>
        <taxon>Nitrospiria</taxon>
        <taxon>Nitrospirales</taxon>
        <taxon>Nitrospiraceae</taxon>
        <taxon>Leptospirillum</taxon>
    </lineage>
</organism>
<gene>
    <name evidence="1" type="ORF">LptCag_1570</name>
</gene>
<proteinExistence type="predicted"/>
<dbReference type="Proteomes" id="UP000029452">
    <property type="component" value="Unassembled WGS sequence"/>
</dbReference>
<comment type="caution">
    <text evidence="1">The sequence shown here is derived from an EMBL/GenBank/DDBJ whole genome shotgun (WGS) entry which is preliminary data.</text>
</comment>
<name>A0A094WBH4_9BACT</name>
<evidence type="ECO:0000313" key="2">
    <source>
        <dbReference type="Proteomes" id="UP000029452"/>
    </source>
</evidence>
<protein>
    <submittedName>
        <fullName evidence="1">Uncharacterized protein</fullName>
    </submittedName>
</protein>
<sequence>MASAIQLPGIVDFRYVSNRFGKSWGCPYCGGEIFLDDETGILRCYQGSHSLAKAPLKESFERYSREENPLEWKLENEMDRGGFTKIELAQYMGIARSTLYQMLDKGGEELKEVLEAAVRLARERQEKTVSGKDRGI</sequence>
<dbReference type="RefSeq" id="WP_036082524.1">
    <property type="nucleotide sequence ID" value="NZ_JPGK01000005.1"/>
</dbReference>
<evidence type="ECO:0000313" key="1">
    <source>
        <dbReference type="EMBL" id="KGA93860.1"/>
    </source>
</evidence>
<dbReference type="EMBL" id="JPGK01000005">
    <property type="protein sequence ID" value="KGA93860.1"/>
    <property type="molecule type" value="Genomic_DNA"/>
</dbReference>
<dbReference type="PATRIC" id="fig|178606.4.peg.1576"/>
<accession>A0A094WBH4</accession>
<dbReference type="AlphaFoldDB" id="A0A094WBH4"/>